<evidence type="ECO:0000256" key="2">
    <source>
        <dbReference type="ARBA" id="ARBA00007953"/>
    </source>
</evidence>
<proteinExistence type="inferred from homology"/>
<dbReference type="Gene3D" id="3.30.2350.20">
    <property type="entry name" value="TruD, catalytic domain"/>
    <property type="match status" value="2"/>
</dbReference>
<protein>
    <recommendedName>
        <fullName evidence="13">Pseudouridylate synthase 7 homolog</fullName>
    </recommendedName>
</protein>
<evidence type="ECO:0000256" key="9">
    <source>
        <dbReference type="ARBA" id="ARBA00036943"/>
    </source>
</evidence>
<dbReference type="KEGG" id="hro:HELRODRAFT_63211"/>
<keyword evidence="4" id="KW-0507">mRNA processing</keyword>
<dbReference type="GeneID" id="20213472"/>
<sequence>RYSDFIVHEINLDGNVVHLTNISFKEDAEVDEDGACLFTEEQLDVLKRLSGSPKESTEKFIVQVKDDKEVRTKMHNYIRNHFPKLSSETTSMNNEKNIIVTVGGNKRDNSKNHFRDYCKFVLYKENKSTMEAIQYISTILRVNHSLFSFAGTKDKRAITTQEVTAYGVHPRKLAGLNKCLKNVTLGDFRTSKTPLKLGDLKGNHFEIIIRNLDGANVCIENSLSMLKRNGFINYFGMQRFGATEVCNSRVGKCLIQSDWITAIELILKPRNEENDLIMECRKTWHETHDPSKALQALKNFSCIERKLLEGLCRHTPKNSVAALSYIPRNMRLMYLHAYQSLIWNKIVSKRFQTLKSEVLIGDLFQSSDDKSVSVVSEENIGYVKLTDVVLPLPGFDVKYPDNEIKIWYDELLSSDGLHVNSFNHKIRDYSLSGSYRKIIVIPDVCNWRILNYQNAENSLIITDKDVMEGFSSSVENEGVNKALKLELSLPASSYATMAIREITKQDTSSANQTLLTRNLDEFNK</sequence>
<keyword evidence="6" id="KW-0508">mRNA splicing</keyword>
<dbReference type="AlphaFoldDB" id="T1FXC4"/>
<evidence type="ECO:0000256" key="10">
    <source>
        <dbReference type="ARBA" id="ARBA00052210"/>
    </source>
</evidence>
<dbReference type="InterPro" id="IPR020103">
    <property type="entry name" value="PsdUridine_synth_cat_dom_sf"/>
</dbReference>
<dbReference type="InterPro" id="IPR042214">
    <property type="entry name" value="TruD_catalytic"/>
</dbReference>
<evidence type="ECO:0000256" key="12">
    <source>
        <dbReference type="ARBA" id="ARBA00063455"/>
    </source>
</evidence>
<dbReference type="RefSeq" id="XP_009008791.1">
    <property type="nucleotide sequence ID" value="XM_009010543.1"/>
</dbReference>
<dbReference type="PIRSF" id="PIRSF037016">
    <property type="entry name" value="Pseudouridin_synth_euk_prd"/>
    <property type="match status" value="1"/>
</dbReference>
<evidence type="ECO:0000313" key="17">
    <source>
        <dbReference type="Proteomes" id="UP000015101"/>
    </source>
</evidence>
<dbReference type="PANTHER" id="PTHR13326:SF31">
    <property type="entry name" value="PSEUDOURIDYLATE SYNTHASE 7 HOMOLOG"/>
    <property type="match status" value="1"/>
</dbReference>
<comment type="function">
    <text evidence="11">Pseudouridylate synthase that catalyzes pseudouridylation of RNAs. Acts as a regulator of protein synthesis in embryonic stem cells by mediating pseudouridylation of RNA fragments derived from tRNAs (tRFs): pseudouridylated tRFs inhibit translation by targeting the translation initiation complex. Also catalyzes pseudouridylation of mRNAs: mediates pseudouridylation of mRNAs with the consensus sequence 5'-UGUAG-3'. Acts as a regulator of pre-mRNA splicing by mediating pseudouridylation of pre-mRNAs at locations associated with alternatively spliced regions. Pseudouridylation of pre-mRNAs near splice sites directly regulates mRNA splicing and mRNA 3'-end processing. In addition to mRNAs and tRNAs, binds other types of RNAs, such as snRNAs, Y RNAs and vault RNAs, suggesting that it can catalyze pseudouridylation of many RNA types.</text>
</comment>
<evidence type="ECO:0000256" key="6">
    <source>
        <dbReference type="ARBA" id="ARBA00023187"/>
    </source>
</evidence>
<feature type="domain" description="TRUD" evidence="14">
    <location>
        <begin position="230"/>
        <end position="441"/>
    </location>
</feature>
<dbReference type="InterPro" id="IPR011760">
    <property type="entry name" value="PsdUridine_synth_TruD_insert"/>
</dbReference>
<dbReference type="CDD" id="cd02576">
    <property type="entry name" value="PseudoU_synth_ScPUS7"/>
    <property type="match status" value="1"/>
</dbReference>
<evidence type="ECO:0000256" key="5">
    <source>
        <dbReference type="ARBA" id="ARBA00022694"/>
    </source>
</evidence>
<dbReference type="EMBL" id="AMQM01000046">
    <property type="status" value="NOT_ANNOTATED_CDS"/>
    <property type="molecule type" value="Genomic_DNA"/>
</dbReference>
<evidence type="ECO:0000259" key="14">
    <source>
        <dbReference type="PROSITE" id="PS50984"/>
    </source>
</evidence>
<name>T1FXC4_HELRO</name>
<dbReference type="GO" id="GO:0008380">
    <property type="term" value="P:RNA splicing"/>
    <property type="evidence" value="ECO:0007669"/>
    <property type="project" value="UniProtKB-KW"/>
</dbReference>
<dbReference type="FunCoup" id="T1FXC4">
    <property type="interactions" value="1502"/>
</dbReference>
<reference evidence="16" key="3">
    <citation type="submission" date="2015-06" db="UniProtKB">
        <authorList>
            <consortium name="EnsemblMetazoa"/>
        </authorList>
    </citation>
    <scope>IDENTIFICATION</scope>
</reference>
<keyword evidence="3" id="KW-0597">Phosphoprotein</keyword>
<evidence type="ECO:0000256" key="3">
    <source>
        <dbReference type="ARBA" id="ARBA00022553"/>
    </source>
</evidence>
<dbReference type="PROSITE" id="PS01268">
    <property type="entry name" value="UPF0024"/>
    <property type="match status" value="1"/>
</dbReference>
<dbReference type="EMBL" id="AMQM01000047">
    <property type="status" value="NOT_ANNOTATED_CDS"/>
    <property type="molecule type" value="Genomic_DNA"/>
</dbReference>
<keyword evidence="8" id="KW-0539">Nucleus</keyword>
<keyword evidence="7" id="KW-0413">Isomerase</keyword>
<dbReference type="NCBIfam" id="TIGR00094">
    <property type="entry name" value="tRNA_TruD_broad"/>
    <property type="match status" value="1"/>
</dbReference>
<dbReference type="STRING" id="6412.T1FXC4"/>
<keyword evidence="5" id="KW-0819">tRNA processing</keyword>
<evidence type="ECO:0000256" key="11">
    <source>
        <dbReference type="ARBA" id="ARBA00053535"/>
    </source>
</evidence>
<dbReference type="OMA" id="CTSHDSG"/>
<dbReference type="InParanoid" id="T1FXC4"/>
<evidence type="ECO:0000313" key="16">
    <source>
        <dbReference type="EnsemblMetazoa" id="HelroP63211"/>
    </source>
</evidence>
<dbReference type="Pfam" id="PF01142">
    <property type="entry name" value="TruD"/>
    <property type="match status" value="1"/>
</dbReference>
<dbReference type="OrthoDB" id="447290at2759"/>
<dbReference type="FunFam" id="3.30.2350.20:FF:000002">
    <property type="entry name" value="Pseudouridylate synthase 7 homolog"/>
    <property type="match status" value="1"/>
</dbReference>
<comment type="catalytic activity">
    <reaction evidence="9">
        <text>a uridine in tRNA = a pseudouridine in tRNA</text>
        <dbReference type="Rhea" id="RHEA:54572"/>
        <dbReference type="Rhea" id="RHEA-COMP:13339"/>
        <dbReference type="Rhea" id="RHEA-COMP:13934"/>
        <dbReference type="ChEBI" id="CHEBI:65314"/>
        <dbReference type="ChEBI" id="CHEBI:65315"/>
    </reaction>
</comment>
<comment type="subcellular location">
    <subcellularLocation>
        <location evidence="1">Nucleus</location>
    </subcellularLocation>
</comment>
<comment type="catalytic activity">
    <reaction evidence="10">
        <text>uridine(13) in tRNA = pseudouridine(13) in tRNA</text>
        <dbReference type="Rhea" id="RHEA:42540"/>
        <dbReference type="Rhea" id="RHEA-COMP:10105"/>
        <dbReference type="Rhea" id="RHEA-COMP:10106"/>
        <dbReference type="ChEBI" id="CHEBI:65314"/>
        <dbReference type="ChEBI" id="CHEBI:65315"/>
    </reaction>
</comment>
<dbReference type="GO" id="GO:0001522">
    <property type="term" value="P:pseudouridine synthesis"/>
    <property type="evidence" value="ECO:0000318"/>
    <property type="project" value="GO_Central"/>
</dbReference>
<gene>
    <name evidence="16" type="primary">20213472</name>
    <name evidence="15" type="ORF">HELRODRAFT_63211</name>
</gene>
<accession>T1FXC4</accession>
<dbReference type="EMBL" id="KB095811">
    <property type="protein sequence ID" value="ESO12071.1"/>
    <property type="molecule type" value="Genomic_DNA"/>
</dbReference>
<dbReference type="GO" id="GO:0005634">
    <property type="term" value="C:nucleus"/>
    <property type="evidence" value="ECO:0000318"/>
    <property type="project" value="GO_Central"/>
</dbReference>
<comment type="similarity">
    <text evidence="2">Belongs to the pseudouridine synthase TruD family.</text>
</comment>
<reference evidence="17" key="1">
    <citation type="submission" date="2012-12" db="EMBL/GenBank/DDBJ databases">
        <authorList>
            <person name="Hellsten U."/>
            <person name="Grimwood J."/>
            <person name="Chapman J.A."/>
            <person name="Shapiro H."/>
            <person name="Aerts A."/>
            <person name="Otillar R.P."/>
            <person name="Terry A.Y."/>
            <person name="Boore J.L."/>
            <person name="Simakov O."/>
            <person name="Marletaz F."/>
            <person name="Cho S.-J."/>
            <person name="Edsinger-Gonzales E."/>
            <person name="Havlak P."/>
            <person name="Kuo D.-H."/>
            <person name="Larsson T."/>
            <person name="Lv J."/>
            <person name="Arendt D."/>
            <person name="Savage R."/>
            <person name="Osoegawa K."/>
            <person name="de Jong P."/>
            <person name="Lindberg D.R."/>
            <person name="Seaver E.C."/>
            <person name="Weisblat D.A."/>
            <person name="Putnam N.H."/>
            <person name="Grigoriev I.V."/>
            <person name="Rokhsar D.S."/>
        </authorList>
    </citation>
    <scope>NUCLEOTIDE SEQUENCE</scope>
</reference>
<dbReference type="EnsemblMetazoa" id="HelroT63211">
    <property type="protein sequence ID" value="HelroP63211"/>
    <property type="gene ID" value="HelroG63211"/>
</dbReference>
<dbReference type="InterPro" id="IPR001656">
    <property type="entry name" value="PsdUridine_synth_TruD"/>
</dbReference>
<reference evidence="15 17" key="2">
    <citation type="journal article" date="2013" name="Nature">
        <title>Insights into bilaterian evolution from three spiralian genomes.</title>
        <authorList>
            <person name="Simakov O."/>
            <person name="Marletaz F."/>
            <person name="Cho S.J."/>
            <person name="Edsinger-Gonzales E."/>
            <person name="Havlak P."/>
            <person name="Hellsten U."/>
            <person name="Kuo D.H."/>
            <person name="Larsson T."/>
            <person name="Lv J."/>
            <person name="Arendt D."/>
            <person name="Savage R."/>
            <person name="Osoegawa K."/>
            <person name="de Jong P."/>
            <person name="Grimwood J."/>
            <person name="Chapman J.A."/>
            <person name="Shapiro H."/>
            <person name="Aerts A."/>
            <person name="Otillar R.P."/>
            <person name="Terry A.Y."/>
            <person name="Boore J.L."/>
            <person name="Grigoriev I.V."/>
            <person name="Lindberg D.R."/>
            <person name="Seaver E.C."/>
            <person name="Weisblat D.A."/>
            <person name="Putnam N.H."/>
            <person name="Rokhsar D.S."/>
        </authorList>
    </citation>
    <scope>NUCLEOTIDE SEQUENCE</scope>
</reference>
<evidence type="ECO:0000256" key="13">
    <source>
        <dbReference type="ARBA" id="ARBA00070906"/>
    </source>
</evidence>
<dbReference type="HOGENOM" id="CLU_005281_0_2_1"/>
<dbReference type="PANTHER" id="PTHR13326">
    <property type="entry name" value="TRNA PSEUDOURIDINE SYNTHASE D"/>
    <property type="match status" value="1"/>
</dbReference>
<dbReference type="GO" id="GO:0009982">
    <property type="term" value="F:pseudouridine synthase activity"/>
    <property type="evidence" value="ECO:0000318"/>
    <property type="project" value="GO_Central"/>
</dbReference>
<keyword evidence="17" id="KW-1185">Reference proteome</keyword>
<dbReference type="GO" id="GO:0006397">
    <property type="term" value="P:mRNA processing"/>
    <property type="evidence" value="ECO:0007669"/>
    <property type="project" value="UniProtKB-KW"/>
</dbReference>
<dbReference type="Proteomes" id="UP000015101">
    <property type="component" value="Unassembled WGS sequence"/>
</dbReference>
<dbReference type="eggNOG" id="KOG2339">
    <property type="taxonomic scope" value="Eukaryota"/>
</dbReference>
<comment type="subunit">
    <text evidence="12">Interacts with SIRT1.</text>
</comment>
<evidence type="ECO:0000313" key="15">
    <source>
        <dbReference type="EMBL" id="ESO12071.1"/>
    </source>
</evidence>
<dbReference type="PROSITE" id="PS50984">
    <property type="entry name" value="TRUD"/>
    <property type="match status" value="1"/>
</dbReference>
<evidence type="ECO:0000256" key="4">
    <source>
        <dbReference type="ARBA" id="ARBA00022664"/>
    </source>
</evidence>
<dbReference type="SUPFAM" id="SSF55120">
    <property type="entry name" value="Pseudouridine synthase"/>
    <property type="match status" value="1"/>
</dbReference>
<dbReference type="FunFam" id="3.30.2350.20:FF:000003">
    <property type="entry name" value="Pseudouridylate synthase 7 homolog"/>
    <property type="match status" value="1"/>
</dbReference>
<dbReference type="CTD" id="20213472"/>
<evidence type="ECO:0000256" key="1">
    <source>
        <dbReference type="ARBA" id="ARBA00004123"/>
    </source>
</evidence>
<dbReference type="GO" id="GO:0008033">
    <property type="term" value="P:tRNA processing"/>
    <property type="evidence" value="ECO:0007669"/>
    <property type="project" value="UniProtKB-KW"/>
</dbReference>
<evidence type="ECO:0000256" key="7">
    <source>
        <dbReference type="ARBA" id="ARBA00023235"/>
    </source>
</evidence>
<organism evidence="16 17">
    <name type="scientific">Helobdella robusta</name>
    <name type="common">Californian leech</name>
    <dbReference type="NCBI Taxonomy" id="6412"/>
    <lineage>
        <taxon>Eukaryota</taxon>
        <taxon>Metazoa</taxon>
        <taxon>Spiralia</taxon>
        <taxon>Lophotrochozoa</taxon>
        <taxon>Annelida</taxon>
        <taxon>Clitellata</taxon>
        <taxon>Hirudinea</taxon>
        <taxon>Rhynchobdellida</taxon>
        <taxon>Glossiphoniidae</taxon>
        <taxon>Helobdella</taxon>
    </lineage>
</organism>
<dbReference type="InterPro" id="IPR020119">
    <property type="entry name" value="PsdUridine_synth_TruD_CS"/>
</dbReference>
<dbReference type="GO" id="GO:0003723">
    <property type="term" value="F:RNA binding"/>
    <property type="evidence" value="ECO:0007669"/>
    <property type="project" value="InterPro"/>
</dbReference>
<evidence type="ECO:0000256" key="8">
    <source>
        <dbReference type="ARBA" id="ARBA00023242"/>
    </source>
</evidence>